<dbReference type="InterPro" id="IPR051678">
    <property type="entry name" value="AGP_Transferase"/>
</dbReference>
<dbReference type="SUPFAM" id="SSF56112">
    <property type="entry name" value="Protein kinase-like (PK-like)"/>
    <property type="match status" value="1"/>
</dbReference>
<dbReference type="CDD" id="cd05154">
    <property type="entry name" value="ACAD10_11_N-like"/>
    <property type="match status" value="1"/>
</dbReference>
<evidence type="ECO:0000259" key="1">
    <source>
        <dbReference type="Pfam" id="PF01636"/>
    </source>
</evidence>
<dbReference type="PANTHER" id="PTHR21310">
    <property type="entry name" value="AMINOGLYCOSIDE PHOSPHOTRANSFERASE-RELATED-RELATED"/>
    <property type="match status" value="1"/>
</dbReference>
<keyword evidence="3" id="KW-1185">Reference proteome</keyword>
<accession>A0A2U1F0Y0</accession>
<name>A0A2U1F0Y0_9PSEU</name>
<reference evidence="2 3" key="1">
    <citation type="submission" date="2018-04" db="EMBL/GenBank/DDBJ databases">
        <title>Genomic Encyclopedia of Type Strains, Phase IV (KMG-IV): sequencing the most valuable type-strain genomes for metagenomic binning, comparative biology and taxonomic classification.</title>
        <authorList>
            <person name="Goeker M."/>
        </authorList>
    </citation>
    <scope>NUCLEOTIDE SEQUENCE [LARGE SCALE GENOMIC DNA]</scope>
    <source>
        <strain evidence="2 3">DSM 45771</strain>
    </source>
</reference>
<dbReference type="EMBL" id="QEKW01000014">
    <property type="protein sequence ID" value="PVZ05844.1"/>
    <property type="molecule type" value="Genomic_DNA"/>
</dbReference>
<dbReference type="GO" id="GO:0016301">
    <property type="term" value="F:kinase activity"/>
    <property type="evidence" value="ECO:0007669"/>
    <property type="project" value="UniProtKB-KW"/>
</dbReference>
<dbReference type="PANTHER" id="PTHR21310:SF40">
    <property type="entry name" value="AMINOGLYCOSIDE PHOSPHOTRANSFERASE DOMAIN-CONTAINING PROTEIN-RELATED"/>
    <property type="match status" value="1"/>
</dbReference>
<dbReference type="InterPro" id="IPR041726">
    <property type="entry name" value="ACAD10_11_N"/>
</dbReference>
<keyword evidence="2" id="KW-0418">Kinase</keyword>
<sequence length="342" mass="36727">MLAAMAAEEVPDAVVRWFRSHIDEIEGSIEFTRIAGGRSNLTYRVTDEAGHAWALRRPPLGGVLETAHDMRREWRFLAALNPTEVPVPTPRAFCDDHDVWGADLYVMDFAPGRVLNDTESGAEVPEAARTVVGTSTIDVLAALHHVEPAEVGLDDLARPGNFVARQLKRWHRQAHSSAMEDLSALDAAHDALAARVPEGAVGIVHGDFRPGNIAYAPDGQAVAVFDWELATIGDPLCDLGHLLVSWTEPGDTVPEALPSPTPAGGYPTRAELVARYTAATGTGDVDVSYYLAFARWRAACIHAGVWTRYRAGDMGADADPDEVTGPEAIILQAETALAELGG</sequence>
<organism evidence="2 3">
    <name type="scientific">Actinomycetospora cinnamomea</name>
    <dbReference type="NCBI Taxonomy" id="663609"/>
    <lineage>
        <taxon>Bacteria</taxon>
        <taxon>Bacillati</taxon>
        <taxon>Actinomycetota</taxon>
        <taxon>Actinomycetes</taxon>
        <taxon>Pseudonocardiales</taxon>
        <taxon>Pseudonocardiaceae</taxon>
        <taxon>Actinomycetospora</taxon>
    </lineage>
</organism>
<feature type="domain" description="Aminoglycoside phosphotransferase" evidence="1">
    <location>
        <begin position="31"/>
        <end position="252"/>
    </location>
</feature>
<protein>
    <submittedName>
        <fullName evidence="2">Aminoglycoside phosphotransferase (APT) family kinase protein</fullName>
    </submittedName>
</protein>
<dbReference type="Gene3D" id="3.30.200.20">
    <property type="entry name" value="Phosphorylase Kinase, domain 1"/>
    <property type="match status" value="1"/>
</dbReference>
<dbReference type="Proteomes" id="UP000245639">
    <property type="component" value="Unassembled WGS sequence"/>
</dbReference>
<keyword evidence="2" id="KW-0808">Transferase</keyword>
<dbReference type="Gene3D" id="3.90.1200.10">
    <property type="match status" value="1"/>
</dbReference>
<evidence type="ECO:0000313" key="2">
    <source>
        <dbReference type="EMBL" id="PVZ05844.1"/>
    </source>
</evidence>
<evidence type="ECO:0000313" key="3">
    <source>
        <dbReference type="Proteomes" id="UP000245639"/>
    </source>
</evidence>
<dbReference type="AlphaFoldDB" id="A0A2U1F0Y0"/>
<dbReference type="InterPro" id="IPR002575">
    <property type="entry name" value="Aminoglycoside_PTrfase"/>
</dbReference>
<gene>
    <name evidence="2" type="ORF">C8D89_114100</name>
</gene>
<comment type="caution">
    <text evidence="2">The sequence shown here is derived from an EMBL/GenBank/DDBJ whole genome shotgun (WGS) entry which is preliminary data.</text>
</comment>
<dbReference type="Pfam" id="PF01636">
    <property type="entry name" value="APH"/>
    <property type="match status" value="1"/>
</dbReference>
<proteinExistence type="predicted"/>
<dbReference type="InterPro" id="IPR011009">
    <property type="entry name" value="Kinase-like_dom_sf"/>
</dbReference>